<keyword evidence="10" id="KW-1185">Reference proteome</keyword>
<evidence type="ECO:0000256" key="2">
    <source>
        <dbReference type="ARBA" id="ARBA00023015"/>
    </source>
</evidence>
<dbReference type="GeneID" id="77725115"/>
<keyword evidence="3" id="KW-0010">Activator</keyword>
<dbReference type="RefSeq" id="XP_052944095.1">
    <property type="nucleotide sequence ID" value="XM_053085914.1"/>
</dbReference>
<sequence>MFVFGEVQDPLLETVKLVEDIVRGQIVEIITRARQLTHLRASRFLSADDVIFLIRDDRGKVNRLRTYLSWKDVRKKAKDDESGEAGAEVEIDDAVNADSFTEKMTAKIRNTMVKLPWEVLTPFSDALKSLPGRHTRAAAAEEDEEQDEDEMQAYQDSMQRLRDADEITKKMTKDEYVHYSDCRQASFTYRKAKRFREFVNFSAYLDVGPNDDIVDILGFLSFEMVRTLCVKSLDVRDRMERSVKVASAASGGAVRRNTMLGGKMAAGGIGNGGGAGTKRKSLSVSRDNEPASTAAEPSKRAAVPAAVLTTQGSETTAAAPVAPAPVSLFAPPPSARQPLLPMHVLEAFAQIQREQVGGRVGGMRNFRGGVMRGTLALI</sequence>
<dbReference type="GO" id="GO:0046982">
    <property type="term" value="F:protein heterodimerization activity"/>
    <property type="evidence" value="ECO:0007669"/>
    <property type="project" value="InterPro"/>
</dbReference>
<dbReference type="InterPro" id="IPR003195">
    <property type="entry name" value="TFIID_TAF13"/>
</dbReference>
<evidence type="ECO:0000313" key="9">
    <source>
        <dbReference type="EMBL" id="KAI9634318.1"/>
    </source>
</evidence>
<evidence type="ECO:0000256" key="4">
    <source>
        <dbReference type="ARBA" id="ARBA00023163"/>
    </source>
</evidence>
<protein>
    <submittedName>
        <fullName evidence="9">Transcription cofactor</fullName>
    </submittedName>
</protein>
<dbReference type="PANTHER" id="PTHR11380">
    <property type="entry name" value="TRANSCRIPTION INITIATION FACTOR TFIID/SUPT3-RELATED"/>
    <property type="match status" value="1"/>
</dbReference>
<keyword evidence="4" id="KW-0804">Transcription</keyword>
<dbReference type="Gene3D" id="1.10.20.10">
    <property type="entry name" value="Histone, subunit A"/>
    <property type="match status" value="1"/>
</dbReference>
<dbReference type="EMBL" id="JAKWFO010000008">
    <property type="protein sequence ID" value="KAI9634318.1"/>
    <property type="molecule type" value="Genomic_DNA"/>
</dbReference>
<keyword evidence="2" id="KW-0805">Transcription regulation</keyword>
<keyword evidence="5" id="KW-0539">Nucleus</keyword>
<evidence type="ECO:0000256" key="3">
    <source>
        <dbReference type="ARBA" id="ARBA00023159"/>
    </source>
</evidence>
<evidence type="ECO:0000256" key="1">
    <source>
        <dbReference type="ARBA" id="ARBA00004123"/>
    </source>
</evidence>
<dbReference type="Pfam" id="PF02269">
    <property type="entry name" value="TFIID-18kDa"/>
    <property type="match status" value="1"/>
</dbReference>
<gene>
    <name evidence="9" type="ORF">MKK02DRAFT_18226</name>
</gene>
<dbReference type="SUPFAM" id="SSF47113">
    <property type="entry name" value="Histone-fold"/>
    <property type="match status" value="1"/>
</dbReference>
<accession>A0AA38LT53</accession>
<dbReference type="GO" id="GO:0006366">
    <property type="term" value="P:transcription by RNA polymerase II"/>
    <property type="evidence" value="ECO:0007669"/>
    <property type="project" value="InterPro"/>
</dbReference>
<dbReference type="GO" id="GO:0003712">
    <property type="term" value="F:transcription coregulator activity"/>
    <property type="evidence" value="ECO:0007669"/>
    <property type="project" value="TreeGrafter"/>
</dbReference>
<evidence type="ECO:0000256" key="7">
    <source>
        <dbReference type="SAM" id="Coils"/>
    </source>
</evidence>
<evidence type="ECO:0000256" key="8">
    <source>
        <dbReference type="SAM" id="MobiDB-lite"/>
    </source>
</evidence>
<evidence type="ECO:0000313" key="10">
    <source>
        <dbReference type="Proteomes" id="UP001164286"/>
    </source>
</evidence>
<feature type="coiled-coil region" evidence="7">
    <location>
        <begin position="137"/>
        <end position="164"/>
    </location>
</feature>
<name>A0AA38LT53_9TREE</name>
<comment type="similarity">
    <text evidence="6">Belongs to the SPT3 family.</text>
</comment>
<dbReference type="GO" id="GO:0000124">
    <property type="term" value="C:SAGA complex"/>
    <property type="evidence" value="ECO:0007669"/>
    <property type="project" value="UniProtKB-ARBA"/>
</dbReference>
<dbReference type="AlphaFoldDB" id="A0AA38LT53"/>
<reference evidence="9" key="1">
    <citation type="journal article" date="2022" name="G3 (Bethesda)">
        <title>High quality genome of the basidiomycete yeast Dioszegia hungarica PDD-24b-2 isolated from cloud water.</title>
        <authorList>
            <person name="Jarrige D."/>
            <person name="Haridas S."/>
            <person name="Bleykasten-Grosshans C."/>
            <person name="Joly M."/>
            <person name="Nadalig T."/>
            <person name="Sancelme M."/>
            <person name="Vuilleumier S."/>
            <person name="Grigoriev I.V."/>
            <person name="Amato P."/>
            <person name="Bringel F."/>
        </authorList>
    </citation>
    <scope>NUCLEOTIDE SEQUENCE</scope>
    <source>
        <strain evidence="9">PDD-24b-2</strain>
    </source>
</reference>
<dbReference type="PANTHER" id="PTHR11380:SF16">
    <property type="entry name" value="TRANSCRIPTION INITIATION PROTEIN SPT3 HOMOLOG"/>
    <property type="match status" value="1"/>
</dbReference>
<comment type="caution">
    <text evidence="9">The sequence shown here is derived from an EMBL/GenBank/DDBJ whole genome shotgun (WGS) entry which is preliminary data.</text>
</comment>
<dbReference type="CDD" id="cd22926">
    <property type="entry name" value="HFD_SPT3"/>
    <property type="match status" value="1"/>
</dbReference>
<feature type="region of interest" description="Disordered" evidence="8">
    <location>
        <begin position="266"/>
        <end position="303"/>
    </location>
</feature>
<evidence type="ECO:0000256" key="5">
    <source>
        <dbReference type="ARBA" id="ARBA00023242"/>
    </source>
</evidence>
<organism evidence="9 10">
    <name type="scientific">Dioszegia hungarica</name>
    <dbReference type="NCBI Taxonomy" id="4972"/>
    <lineage>
        <taxon>Eukaryota</taxon>
        <taxon>Fungi</taxon>
        <taxon>Dikarya</taxon>
        <taxon>Basidiomycota</taxon>
        <taxon>Agaricomycotina</taxon>
        <taxon>Tremellomycetes</taxon>
        <taxon>Tremellales</taxon>
        <taxon>Bulleribasidiaceae</taxon>
        <taxon>Dioszegia</taxon>
    </lineage>
</organism>
<comment type="subcellular location">
    <subcellularLocation>
        <location evidence="1">Nucleus</location>
    </subcellularLocation>
</comment>
<dbReference type="Proteomes" id="UP001164286">
    <property type="component" value="Unassembled WGS sequence"/>
</dbReference>
<dbReference type="GO" id="GO:0005634">
    <property type="term" value="C:nucleus"/>
    <property type="evidence" value="ECO:0007669"/>
    <property type="project" value="UniProtKB-SubCell"/>
</dbReference>
<dbReference type="FunFam" id="1.10.20.10:FF:000023">
    <property type="entry name" value="transcription initiation protein SPT3 homolog"/>
    <property type="match status" value="1"/>
</dbReference>
<dbReference type="InterPro" id="IPR009072">
    <property type="entry name" value="Histone-fold"/>
</dbReference>
<proteinExistence type="inferred from homology"/>
<feature type="compositionally biased region" description="Gly residues" evidence="8">
    <location>
        <begin position="266"/>
        <end position="276"/>
    </location>
</feature>
<keyword evidence="7" id="KW-0175">Coiled coil</keyword>
<dbReference type="GO" id="GO:0006357">
    <property type="term" value="P:regulation of transcription by RNA polymerase II"/>
    <property type="evidence" value="ECO:0007669"/>
    <property type="project" value="UniProtKB-ARBA"/>
</dbReference>
<evidence type="ECO:0000256" key="6">
    <source>
        <dbReference type="ARBA" id="ARBA00061274"/>
    </source>
</evidence>